<dbReference type="Gene3D" id="2.150.10.10">
    <property type="entry name" value="Serralysin-like metalloprotease, C-terminal"/>
    <property type="match status" value="1"/>
</dbReference>
<name>A0ABT9DTV1_9PROT</name>
<keyword evidence="2" id="KW-1185">Reference proteome</keyword>
<reference evidence="1 2" key="1">
    <citation type="submission" date="2023-08" db="EMBL/GenBank/DDBJ databases">
        <title>The draft genome sequence of Paracraurococcus sp. LOR1-02.</title>
        <authorList>
            <person name="Kingkaew E."/>
            <person name="Tanasupawat S."/>
        </authorList>
    </citation>
    <scope>NUCLEOTIDE SEQUENCE [LARGE SCALE GENOMIC DNA]</scope>
    <source>
        <strain evidence="1 2">LOR1-02</strain>
    </source>
</reference>
<dbReference type="RefSeq" id="WP_305102089.1">
    <property type="nucleotide sequence ID" value="NZ_JAUTWS010000002.1"/>
</dbReference>
<protein>
    <submittedName>
        <fullName evidence="1">Uncharacterized protein</fullName>
    </submittedName>
</protein>
<dbReference type="EMBL" id="JAUTWS010000002">
    <property type="protein sequence ID" value="MDO9707220.1"/>
    <property type="molecule type" value="Genomic_DNA"/>
</dbReference>
<proteinExistence type="predicted"/>
<evidence type="ECO:0000313" key="1">
    <source>
        <dbReference type="EMBL" id="MDO9707220.1"/>
    </source>
</evidence>
<sequence>MAILIGDDTTPVLQGTADSDLLYSGFNTTIAHTLIGAAGNDVLIAGTSVAGDLVAAGGGSNTVTLGDYAATLLVGKYAETDTIYGFGEGDVLRLAEPCSTREVHQVQQGQDLLLQIGGIGGSAPDHTTLLLKGVSLQDVQATTEADGTLVMSYHHTELNPVA</sequence>
<dbReference type="SUPFAM" id="SSF51120">
    <property type="entry name" value="beta-Roll"/>
    <property type="match status" value="1"/>
</dbReference>
<organism evidence="1 2">
    <name type="scientific">Paracraurococcus lichenis</name>
    <dbReference type="NCBI Taxonomy" id="3064888"/>
    <lineage>
        <taxon>Bacteria</taxon>
        <taxon>Pseudomonadati</taxon>
        <taxon>Pseudomonadota</taxon>
        <taxon>Alphaproteobacteria</taxon>
        <taxon>Acetobacterales</taxon>
        <taxon>Roseomonadaceae</taxon>
        <taxon>Paracraurococcus</taxon>
    </lineage>
</organism>
<dbReference type="InterPro" id="IPR011049">
    <property type="entry name" value="Serralysin-like_metalloprot_C"/>
</dbReference>
<gene>
    <name evidence="1" type="ORF">Q7A36_02615</name>
</gene>
<evidence type="ECO:0000313" key="2">
    <source>
        <dbReference type="Proteomes" id="UP001243009"/>
    </source>
</evidence>
<comment type="caution">
    <text evidence="1">The sequence shown here is derived from an EMBL/GenBank/DDBJ whole genome shotgun (WGS) entry which is preliminary data.</text>
</comment>
<accession>A0ABT9DTV1</accession>
<dbReference type="Proteomes" id="UP001243009">
    <property type="component" value="Unassembled WGS sequence"/>
</dbReference>